<dbReference type="SUPFAM" id="SSF111369">
    <property type="entry name" value="HlyD-like secretion proteins"/>
    <property type="match status" value="1"/>
</dbReference>
<dbReference type="InterPro" id="IPR050393">
    <property type="entry name" value="MFP_Efflux_Pump"/>
</dbReference>
<dbReference type="Gene3D" id="2.40.50.100">
    <property type="match status" value="1"/>
</dbReference>
<dbReference type="Gene3D" id="1.10.287.470">
    <property type="entry name" value="Helix hairpin bin"/>
    <property type="match status" value="1"/>
</dbReference>
<name>Q7UEY1_RHOBA</name>
<dbReference type="InterPro" id="IPR029016">
    <property type="entry name" value="GAF-like_dom_sf"/>
</dbReference>
<reference evidence="3 4" key="1">
    <citation type="journal article" date="2003" name="Proc. Natl. Acad. Sci. U.S.A.">
        <title>Complete genome sequence of the marine planctomycete Pirellula sp. strain 1.</title>
        <authorList>
            <person name="Gloeckner F.O."/>
            <person name="Kube M."/>
            <person name="Bauer M."/>
            <person name="Teeling H."/>
            <person name="Lombardot T."/>
            <person name="Ludwig W."/>
            <person name="Gade D."/>
            <person name="Beck A."/>
            <person name="Borzym K."/>
            <person name="Heitmann K."/>
            <person name="Rabus R."/>
            <person name="Schlesner H."/>
            <person name="Amann R."/>
            <person name="Reinhardt R."/>
        </authorList>
    </citation>
    <scope>NUCLEOTIDE SEQUENCE [LARGE SCALE GENOMIC DNA]</scope>
    <source>
        <strain evidence="4">DSM 10527 / NCIMB 13988 / SH1</strain>
    </source>
</reference>
<evidence type="ECO:0000256" key="1">
    <source>
        <dbReference type="SAM" id="Coils"/>
    </source>
</evidence>
<dbReference type="SUPFAM" id="SSF55781">
    <property type="entry name" value="GAF domain-like"/>
    <property type="match status" value="1"/>
</dbReference>
<dbReference type="AlphaFoldDB" id="Q7UEY1"/>
<dbReference type="EnsemblBacteria" id="CAD78903">
    <property type="protein sequence ID" value="CAD78903"/>
    <property type="gene ID" value="RB10473"/>
</dbReference>
<sequence>MIVGCSQSGRPGGGACLRSSRGLVGERENEFRELSDMSLDKRLYKMYKLSSGNRCNRFSLCFQRCRSSRVGGKDRGNRRFPCQRHSSPAKNANSAFEATSSGDLSGFLSSVGPLDISAPFSPEQSDRPMSVNQQTVEETKAQIRGLVNEIAALTKSGATASEFYPELLSKIITALAAAGGAVWMLDEDQQLRLQYQINAEPSILTEGTEDADRHNRLIRRAAASGQSLLVPPYSGTTDGDAEGNPTRYLLVLGALQHDGQKDGLIEIFQRPDTAPDTQRGYLRFLQQMCELAAEWLRSQKLRTLGDRQTLWQQADSFARAAHESLDLKETAAIVANEGRRLIGCDRVSVAIKKGGKCKVEAISGQDTIENRSNIVAALNVLATRVVAAGEPLWHDGSTEDLPPQIEEALEDYVDLSYGRNLAVLPLREPQRKLGQEAEMGAAGEVDRDDAHRGEVIGALIVEQIETDLPPEIFRQRCDLVYEHGTRAIANSQAHSNLFLMPVWRTLGRATWVLRARTLPKTLGVIGAIAALICGLIFIPMEFDLEADGTLKAEARREVFAGIDGEVREVLVDHNSIVQAGDPLVKMINPDIGIELEDLRGQIRTTMAELQRIRTQSRSRSQLKATERRAIELEEVEVQTKLEAQRAKLKLKEQRAEDLVVRSPIDGIVVSWEVEKMLLNRPIQTGQVLMEIADLSKPMYLEIEMPEKREGHLDEFIHDNKVQTLDVDYILASNPDEPLPAKLPVENISLRAETNEEHGSVIKMRVLPDLEALKKLSPSPGTKLTADVKCGKRASGFVLLHEVFEWAYKFAF</sequence>
<dbReference type="PANTHER" id="PTHR30367">
    <property type="entry name" value="P-HYDROXYBENZOIC ACID EFFLUX PUMP SUBUNIT AAEA-RELATED"/>
    <property type="match status" value="1"/>
</dbReference>
<dbReference type="InParanoid" id="Q7UEY1"/>
<dbReference type="Proteomes" id="UP000001025">
    <property type="component" value="Chromosome"/>
</dbReference>
<dbReference type="EMBL" id="BX294151">
    <property type="protein sequence ID" value="CAD78903.1"/>
    <property type="molecule type" value="Genomic_DNA"/>
</dbReference>
<dbReference type="KEGG" id="rba:RB10473"/>
<dbReference type="Gene3D" id="3.30.450.40">
    <property type="match status" value="2"/>
</dbReference>
<evidence type="ECO:0000256" key="2">
    <source>
        <dbReference type="SAM" id="MobiDB-lite"/>
    </source>
</evidence>
<keyword evidence="1" id="KW-0175">Coiled coil</keyword>
<accession>Q7UEY1</accession>
<evidence type="ECO:0000313" key="4">
    <source>
        <dbReference type="Proteomes" id="UP000001025"/>
    </source>
</evidence>
<keyword evidence="4" id="KW-1185">Reference proteome</keyword>
<dbReference type="STRING" id="243090.RB10473"/>
<feature type="compositionally biased region" description="Polar residues" evidence="2">
    <location>
        <begin position="84"/>
        <end position="97"/>
    </location>
</feature>
<feature type="coiled-coil region" evidence="1">
    <location>
        <begin position="595"/>
        <end position="661"/>
    </location>
</feature>
<dbReference type="GO" id="GO:0022857">
    <property type="term" value="F:transmembrane transporter activity"/>
    <property type="evidence" value="ECO:0000318"/>
    <property type="project" value="GO_Central"/>
</dbReference>
<organism evidence="3 4">
    <name type="scientific">Rhodopirellula baltica (strain DSM 10527 / NCIMB 13988 / SH1)</name>
    <dbReference type="NCBI Taxonomy" id="243090"/>
    <lineage>
        <taxon>Bacteria</taxon>
        <taxon>Pseudomonadati</taxon>
        <taxon>Planctomycetota</taxon>
        <taxon>Planctomycetia</taxon>
        <taxon>Pirellulales</taxon>
        <taxon>Pirellulaceae</taxon>
        <taxon>Rhodopirellula</taxon>
    </lineage>
</organism>
<dbReference type="eggNOG" id="COG0845">
    <property type="taxonomic scope" value="Bacteria"/>
</dbReference>
<gene>
    <name evidence="3" type="ordered locus">RB10473</name>
</gene>
<feature type="region of interest" description="Disordered" evidence="2">
    <location>
        <begin position="73"/>
        <end position="97"/>
    </location>
</feature>
<proteinExistence type="predicted"/>
<protein>
    <submittedName>
        <fullName evidence="3">Similar to alkaline proteinase secretion protein aprE</fullName>
    </submittedName>
</protein>
<dbReference type="PANTHER" id="PTHR30367:SF1">
    <property type="entry name" value="MULTIDRUG RESISTANCE PROTEIN MDTN"/>
    <property type="match status" value="1"/>
</dbReference>
<dbReference type="HOGENOM" id="CLU_402625_0_0_0"/>
<evidence type="ECO:0000313" key="3">
    <source>
        <dbReference type="EMBL" id="CAD78903.1"/>
    </source>
</evidence>
<dbReference type="Gene3D" id="2.40.30.170">
    <property type="match status" value="1"/>
</dbReference>
<dbReference type="PATRIC" id="fig|243090.15.peg.5065"/>
<dbReference type="OrthoDB" id="248877at2"/>
<dbReference type="GO" id="GO:0055085">
    <property type="term" value="P:transmembrane transport"/>
    <property type="evidence" value="ECO:0000318"/>
    <property type="project" value="GO_Central"/>
</dbReference>